<dbReference type="InterPro" id="IPR014001">
    <property type="entry name" value="Helicase_ATP-bd"/>
</dbReference>
<dbReference type="Gene3D" id="3.40.50.300">
    <property type="entry name" value="P-loop containing nucleotide triphosphate hydrolases"/>
    <property type="match status" value="1"/>
</dbReference>
<dbReference type="PROSITE" id="PS51194">
    <property type="entry name" value="HELICASE_CTER"/>
    <property type="match status" value="1"/>
</dbReference>
<dbReference type="InterPro" id="IPR049730">
    <property type="entry name" value="SNF2/RAD54-like_C"/>
</dbReference>
<accession>A0A2W7RJ61</accession>
<organism evidence="4 5">
    <name type="scientific">Algoriphagus ratkowskyi</name>
    <dbReference type="NCBI Taxonomy" id="57028"/>
    <lineage>
        <taxon>Bacteria</taxon>
        <taxon>Pseudomonadati</taxon>
        <taxon>Bacteroidota</taxon>
        <taxon>Cytophagia</taxon>
        <taxon>Cytophagales</taxon>
        <taxon>Cyclobacteriaceae</taxon>
        <taxon>Algoriphagus</taxon>
    </lineage>
</organism>
<dbReference type="PANTHER" id="PTHR10799">
    <property type="entry name" value="SNF2/RAD54 HELICASE FAMILY"/>
    <property type="match status" value="1"/>
</dbReference>
<dbReference type="CDD" id="cd18793">
    <property type="entry name" value="SF2_C_SNF"/>
    <property type="match status" value="1"/>
</dbReference>
<dbReference type="GO" id="GO:0005524">
    <property type="term" value="F:ATP binding"/>
    <property type="evidence" value="ECO:0007669"/>
    <property type="project" value="InterPro"/>
</dbReference>
<evidence type="ECO:0000259" key="3">
    <source>
        <dbReference type="PROSITE" id="PS51194"/>
    </source>
</evidence>
<dbReference type="InterPro" id="IPR000330">
    <property type="entry name" value="SNF2_N"/>
</dbReference>
<comment type="caution">
    <text evidence="4">The sequence shown here is derived from an EMBL/GenBank/DDBJ whole genome shotgun (WGS) entry which is preliminary data.</text>
</comment>
<dbReference type="AlphaFoldDB" id="A0A2W7RJ61"/>
<keyword evidence="4" id="KW-0067">ATP-binding</keyword>
<dbReference type="Proteomes" id="UP000249115">
    <property type="component" value="Unassembled WGS sequence"/>
</dbReference>
<evidence type="ECO:0000313" key="4">
    <source>
        <dbReference type="EMBL" id="PZX58460.1"/>
    </source>
</evidence>
<gene>
    <name evidence="4" type="ORF">LV84_01668</name>
</gene>
<dbReference type="Gene3D" id="3.40.50.10810">
    <property type="entry name" value="Tandem AAA-ATPase domain"/>
    <property type="match status" value="1"/>
</dbReference>
<evidence type="ECO:0000259" key="2">
    <source>
        <dbReference type="PROSITE" id="PS51192"/>
    </source>
</evidence>
<protein>
    <submittedName>
        <fullName evidence="4">Helicase-like protein</fullName>
    </submittedName>
</protein>
<dbReference type="Pfam" id="PF00271">
    <property type="entry name" value="Helicase_C"/>
    <property type="match status" value="1"/>
</dbReference>
<feature type="domain" description="Helicase ATP-binding" evidence="2">
    <location>
        <begin position="540"/>
        <end position="699"/>
    </location>
</feature>
<evidence type="ECO:0000313" key="5">
    <source>
        <dbReference type="Proteomes" id="UP000249115"/>
    </source>
</evidence>
<keyword evidence="4" id="KW-0347">Helicase</keyword>
<dbReference type="InterPro" id="IPR038718">
    <property type="entry name" value="SNF2-like_sf"/>
</dbReference>
<reference evidence="4 5" key="1">
    <citation type="submission" date="2018-06" db="EMBL/GenBank/DDBJ databases">
        <title>Genomic Encyclopedia of Archaeal and Bacterial Type Strains, Phase II (KMG-II): from individual species to whole genera.</title>
        <authorList>
            <person name="Goeker M."/>
        </authorList>
    </citation>
    <scope>NUCLEOTIDE SEQUENCE [LARGE SCALE GENOMIC DNA]</scope>
    <source>
        <strain evidence="4 5">DSM 22686</strain>
    </source>
</reference>
<keyword evidence="4" id="KW-0547">Nucleotide-binding</keyword>
<dbReference type="InterPro" id="IPR027417">
    <property type="entry name" value="P-loop_NTPase"/>
</dbReference>
<proteinExistence type="predicted"/>
<dbReference type="InterPro" id="IPR001650">
    <property type="entry name" value="Helicase_C-like"/>
</dbReference>
<dbReference type="CDD" id="cd18012">
    <property type="entry name" value="DEXQc_arch_SWI2_SNF2"/>
    <property type="match status" value="1"/>
</dbReference>
<dbReference type="SMART" id="SM00490">
    <property type="entry name" value="HELICc"/>
    <property type="match status" value="1"/>
</dbReference>
<name>A0A2W7RJ61_9BACT</name>
<dbReference type="EMBL" id="QKZU01000005">
    <property type="protein sequence ID" value="PZX58460.1"/>
    <property type="molecule type" value="Genomic_DNA"/>
</dbReference>
<keyword evidence="1" id="KW-0378">Hydrolase</keyword>
<dbReference type="PROSITE" id="PS51192">
    <property type="entry name" value="HELICASE_ATP_BIND_1"/>
    <property type="match status" value="1"/>
</dbReference>
<evidence type="ECO:0000256" key="1">
    <source>
        <dbReference type="ARBA" id="ARBA00022801"/>
    </source>
</evidence>
<dbReference type="GO" id="GO:0004386">
    <property type="term" value="F:helicase activity"/>
    <property type="evidence" value="ECO:0007669"/>
    <property type="project" value="UniProtKB-KW"/>
</dbReference>
<dbReference type="Pfam" id="PF00176">
    <property type="entry name" value="SNF2-rel_dom"/>
    <property type="match status" value="1"/>
</dbReference>
<feature type="domain" description="Helicase C-terminal" evidence="3">
    <location>
        <begin position="821"/>
        <end position="982"/>
    </location>
</feature>
<sequence length="986" mass="113388">MCLSENYMIVDADKPFQLVYSIYSHEFLGLLIESFVVQLDPQGRLSLAFQNISSANASEFDSGMNKTDYDLIKIMDSMNPEVVVKPFIKRGNIRPKQYLAKIFDPKTEDKKTQDAIEEVIEKKRSKIMPLLIGKRLFEMGSDGYPVWKELKVHAERASVLFHFHKNEENTHYWPTIKFKSEKLDWQYKNGYFISNDPGWLVVDGNLFHFEKGIDGKKLRAFLNKKFIVIDKRIEPSYYRGFMANLISQFDVESVGFDINIERGTPEVFINISDLPGGAGKTLFGEDGEKLEEDKIVFELRFKYGNIDFPVQTPSSEKHGASVRLEEGDDSYTFYKTIRSTQKEKAYLKLLRDQGLEFKIGKDSLPKTEAFEWIGENEDFLETEKIKIVQKPNSKGKVYNIGKAHISIEVNENIDWFDVKALIKFGIYLVPFAKLRKLLMQGKTEFELPNGEIAVIPASWFVNYSELFNFMEDRGDENVMVLRKHHLALAREMEIGNLVQVTLSRKLERLRDFSSIEEYELPTKFDGTLRPYQHAGYNWLRFLNEFKFGGCLADDMGLGKTVQTLALLAHEMEENPGLTSLLVMPTSLVYNWELEAKKFTPELKILVYSGSQRIKDPWRFGDYDLVLTSYGITRLDIEVLKGFYFNYIILDESQAIKNPGSNIAAAVNQLKSKQKLILTGTPVENSTMDLWSQMNFINPGLLGNQNSFKKQFLLPIEKQGDVGKSAKLHAMIKPFILRRLKSQVATDLPEKITNVKYSDMTTEQEEVYEEVKNYYREKIISDIQSTGRNNQQFTLLRGLTQLRQIANHPKLVRDDYEGESGKLEDVTYMLQSTISEGHKVLVFSQFVRHLAIVKEYLEEQGIPYAYLDGSTKDRQAQVEKFQEQEEIKVFLISLKAGGVGLNLTKAEYVFLLDPWWNPAVEAQAIDRAHRIGQENKVIIYKFITRGTVEEKIMALQNRKLALAGELINTEESFMKSLGQEDIAALLD</sequence>
<dbReference type="GO" id="GO:0016787">
    <property type="term" value="F:hydrolase activity"/>
    <property type="evidence" value="ECO:0007669"/>
    <property type="project" value="UniProtKB-KW"/>
</dbReference>
<dbReference type="SMART" id="SM00487">
    <property type="entry name" value="DEXDc"/>
    <property type="match status" value="1"/>
</dbReference>
<dbReference type="SUPFAM" id="SSF52540">
    <property type="entry name" value="P-loop containing nucleoside triphosphate hydrolases"/>
    <property type="match status" value="2"/>
</dbReference>